<dbReference type="KEGG" id="hgn:E6W36_11795"/>
<evidence type="ECO:0000313" key="1">
    <source>
        <dbReference type="EMBL" id="QCI79942.1"/>
    </source>
</evidence>
<dbReference type="EMBL" id="CP039704">
    <property type="protein sequence ID" value="QCI79942.1"/>
    <property type="molecule type" value="Genomic_DNA"/>
</dbReference>
<gene>
    <name evidence="1" type="ORF">E6W36_11795</name>
</gene>
<sequence>MSSELPSGGYLDFEAVGIVETVRLSEDDAENQTSQILETFTGPTGGNISIVSNYDNLGSNFTAADDLPSDRAGTLF</sequence>
<dbReference type="Proteomes" id="UP000298714">
    <property type="component" value="Chromosome"/>
</dbReference>
<keyword evidence="2" id="KW-1185">Reference proteome</keyword>
<reference evidence="2" key="1">
    <citation type="submission" date="2019-04" db="EMBL/GenBank/DDBJ databases">
        <title>Complete genome sequence of Sphingomonas sp. W1-2-3.</title>
        <authorList>
            <person name="Im W.T."/>
        </authorList>
    </citation>
    <scope>NUCLEOTIDE SEQUENCE [LARGE SCALE GENOMIC DNA]</scope>
    <source>
        <strain evidence="2">W1-2-3</strain>
    </source>
</reference>
<proteinExistence type="predicted"/>
<organism evidence="1 2">
    <name type="scientific">Hankyongella ginsenosidimutans</name>
    <dbReference type="NCBI Taxonomy" id="1763828"/>
    <lineage>
        <taxon>Bacteria</taxon>
        <taxon>Pseudomonadati</taxon>
        <taxon>Pseudomonadota</taxon>
        <taxon>Alphaproteobacteria</taxon>
        <taxon>Sphingomonadales</taxon>
        <taxon>Sphingomonadaceae</taxon>
        <taxon>Hankyongella</taxon>
    </lineage>
</organism>
<accession>A0A4D7CC84</accession>
<dbReference type="AlphaFoldDB" id="A0A4D7CC84"/>
<evidence type="ECO:0000313" key="2">
    <source>
        <dbReference type="Proteomes" id="UP000298714"/>
    </source>
</evidence>
<protein>
    <submittedName>
        <fullName evidence="1">Uncharacterized protein</fullName>
    </submittedName>
</protein>
<name>A0A4D7CC84_9SPHN</name>